<proteinExistence type="predicted"/>
<dbReference type="STRING" id="1679170.AC625_05295"/>
<evidence type="ECO:0000259" key="1">
    <source>
        <dbReference type="Pfam" id="PF13556"/>
    </source>
</evidence>
<dbReference type="PANTHER" id="PTHR33744">
    <property type="entry name" value="CARBOHYDRATE DIACID REGULATOR"/>
    <property type="match status" value="1"/>
</dbReference>
<dbReference type="InterPro" id="IPR009057">
    <property type="entry name" value="Homeodomain-like_sf"/>
</dbReference>
<sequence length="296" mass="34509">MIEKLLNKYPNSISHKQNASNIEQYLWFSDDIGSEIGIPKSAITPEEINLLSLLFHMDSFDGRNDTSAKQPWSDFLLHKNGNLPKTRWEHVRFTHFHFDHNDFSYRDFEEALLSFISSNAILVWTGDKSGSLIEEKTEDRLRKEELVAMLQTLESDFYTKIEIFLGSFHLVDKELSSHYEMEKKYYLKVKNLIQNQKVVVLADLLPLLFLEGISEEEKQWFTTQLLGETLLDKELIGTVKTYIECNSNASLAAKMLYIHRNSLQYRIDKFIDKTGLDVRTFNHALPAYLLILLSEF</sequence>
<dbReference type="Pfam" id="PF13556">
    <property type="entry name" value="HTH_30"/>
    <property type="match status" value="1"/>
</dbReference>
<name>A0A0K9GRX5_9BACI</name>
<accession>A0A0K9GRX5</accession>
<dbReference type="RefSeq" id="WP_049680323.1">
    <property type="nucleotide sequence ID" value="NZ_LFZW01000001.1"/>
</dbReference>
<dbReference type="PANTHER" id="PTHR33744:SF15">
    <property type="entry name" value="CARBOHYDRATE DIACID REGULATOR"/>
    <property type="match status" value="1"/>
</dbReference>
<gene>
    <name evidence="2" type="ORF">AC625_05295</name>
</gene>
<evidence type="ECO:0000313" key="2">
    <source>
        <dbReference type="EMBL" id="KMY48992.1"/>
    </source>
</evidence>
<dbReference type="Gene3D" id="1.10.10.2840">
    <property type="entry name" value="PucR C-terminal helix-turn-helix domain"/>
    <property type="match status" value="1"/>
</dbReference>
<reference evidence="3" key="1">
    <citation type="submission" date="2015-07" db="EMBL/GenBank/DDBJ databases">
        <title>Genome sequencing project for genomic taxonomy and phylogenomics of Bacillus-like bacteria.</title>
        <authorList>
            <person name="Liu B."/>
            <person name="Wang J."/>
            <person name="Zhu Y."/>
            <person name="Liu G."/>
            <person name="Chen Q."/>
            <person name="Chen Z."/>
            <person name="Lan J."/>
            <person name="Che J."/>
            <person name="Ge C."/>
            <person name="Shi H."/>
            <person name="Pan Z."/>
            <person name="Liu X."/>
        </authorList>
    </citation>
    <scope>NUCLEOTIDE SEQUENCE [LARGE SCALE GENOMIC DNA]</scope>
    <source>
        <strain evidence="3">FJAT-27997</strain>
    </source>
</reference>
<dbReference type="InterPro" id="IPR051448">
    <property type="entry name" value="CdaR-like_regulators"/>
</dbReference>
<protein>
    <recommendedName>
        <fullName evidence="1">PucR C-terminal helix-turn-helix domain-containing protein</fullName>
    </recommendedName>
</protein>
<dbReference type="InterPro" id="IPR025736">
    <property type="entry name" value="PucR_C-HTH_dom"/>
</dbReference>
<dbReference type="PATRIC" id="fig|1679170.3.peg.1132"/>
<dbReference type="Proteomes" id="UP000037146">
    <property type="component" value="Unassembled WGS sequence"/>
</dbReference>
<feature type="domain" description="PucR C-terminal helix-turn-helix" evidence="1">
    <location>
        <begin position="235"/>
        <end position="289"/>
    </location>
</feature>
<dbReference type="InterPro" id="IPR042070">
    <property type="entry name" value="PucR_C-HTH_sf"/>
</dbReference>
<keyword evidence="3" id="KW-1185">Reference proteome</keyword>
<dbReference type="EMBL" id="LFZW01000001">
    <property type="protein sequence ID" value="KMY48992.1"/>
    <property type="molecule type" value="Genomic_DNA"/>
</dbReference>
<evidence type="ECO:0000313" key="3">
    <source>
        <dbReference type="Proteomes" id="UP000037146"/>
    </source>
</evidence>
<dbReference type="AlphaFoldDB" id="A0A0K9GRX5"/>
<comment type="caution">
    <text evidence="2">The sequence shown here is derived from an EMBL/GenBank/DDBJ whole genome shotgun (WGS) entry which is preliminary data.</text>
</comment>
<organism evidence="2 3">
    <name type="scientific">Peribacillus loiseleuriae</name>
    <dbReference type="NCBI Taxonomy" id="1679170"/>
    <lineage>
        <taxon>Bacteria</taxon>
        <taxon>Bacillati</taxon>
        <taxon>Bacillota</taxon>
        <taxon>Bacilli</taxon>
        <taxon>Bacillales</taxon>
        <taxon>Bacillaceae</taxon>
        <taxon>Peribacillus</taxon>
    </lineage>
</organism>
<dbReference type="SUPFAM" id="SSF46689">
    <property type="entry name" value="Homeodomain-like"/>
    <property type="match status" value="1"/>
</dbReference>